<reference evidence="3" key="1">
    <citation type="journal article" date="2019" name="Int. J. Syst. Evol. Microbiol.">
        <title>The Global Catalogue of Microorganisms (GCM) 10K type strain sequencing project: providing services to taxonomists for standard genome sequencing and annotation.</title>
        <authorList>
            <consortium name="The Broad Institute Genomics Platform"/>
            <consortium name="The Broad Institute Genome Sequencing Center for Infectious Disease"/>
            <person name="Wu L."/>
            <person name="Ma J."/>
        </authorList>
    </citation>
    <scope>NUCLEOTIDE SEQUENCE [LARGE SCALE GENOMIC DNA]</scope>
    <source>
        <strain evidence="3">JCM 6486</strain>
    </source>
</reference>
<accession>A0ABP3X9U8</accession>
<gene>
    <name evidence="2" type="ORF">GCM10008917_07780</name>
</gene>
<dbReference type="PANTHER" id="PTHR37817">
    <property type="entry name" value="N-ACETYLTRANSFERASE EIS"/>
    <property type="match status" value="1"/>
</dbReference>
<evidence type="ECO:0000313" key="2">
    <source>
        <dbReference type="EMBL" id="GAA0862438.1"/>
    </source>
</evidence>
<dbReference type="Pfam" id="PF13527">
    <property type="entry name" value="Acetyltransf_9"/>
    <property type="match status" value="1"/>
</dbReference>
<dbReference type="InterPro" id="IPR016181">
    <property type="entry name" value="Acyl_CoA_acyltransferase"/>
</dbReference>
<dbReference type="PANTHER" id="PTHR37817:SF1">
    <property type="entry name" value="N-ACETYLTRANSFERASE EIS"/>
    <property type="match status" value="1"/>
</dbReference>
<name>A0ABP3X9U8_9FIRM</name>
<dbReference type="InterPro" id="IPR051554">
    <property type="entry name" value="Acetyltransferase_Eis"/>
</dbReference>
<feature type="domain" description="N-acetyltransferase" evidence="1">
    <location>
        <begin position="1"/>
        <end position="143"/>
    </location>
</feature>
<dbReference type="Gene3D" id="3.40.630.30">
    <property type="match status" value="2"/>
</dbReference>
<dbReference type="SUPFAM" id="SSF55729">
    <property type="entry name" value="Acyl-CoA N-acyltransferases (Nat)"/>
    <property type="match status" value="1"/>
</dbReference>
<dbReference type="PROSITE" id="PS51186">
    <property type="entry name" value="GNAT"/>
    <property type="match status" value="1"/>
</dbReference>
<keyword evidence="3" id="KW-1185">Reference proteome</keyword>
<dbReference type="SUPFAM" id="SSF55718">
    <property type="entry name" value="SCP-like"/>
    <property type="match status" value="1"/>
</dbReference>
<dbReference type="InterPro" id="IPR036527">
    <property type="entry name" value="SCP2_sterol-bd_dom_sf"/>
</dbReference>
<dbReference type="InterPro" id="IPR000182">
    <property type="entry name" value="GNAT_dom"/>
</dbReference>
<comment type="caution">
    <text evidence="2">The sequence shown here is derived from an EMBL/GenBank/DDBJ whole genome shotgun (WGS) entry which is preliminary data.</text>
</comment>
<dbReference type="EMBL" id="BAAACP010000003">
    <property type="protein sequence ID" value="GAA0862438.1"/>
    <property type="molecule type" value="Genomic_DNA"/>
</dbReference>
<dbReference type="Pfam" id="PF17668">
    <property type="entry name" value="Acetyltransf_17"/>
    <property type="match status" value="1"/>
</dbReference>
<evidence type="ECO:0000259" key="1">
    <source>
        <dbReference type="PROSITE" id="PS51186"/>
    </source>
</evidence>
<dbReference type="RefSeq" id="WP_346042747.1">
    <property type="nucleotide sequence ID" value="NZ_BAAACP010000003.1"/>
</dbReference>
<organism evidence="2 3">
    <name type="scientific">Paraclostridium tenue</name>
    <dbReference type="NCBI Taxonomy" id="1737"/>
    <lineage>
        <taxon>Bacteria</taxon>
        <taxon>Bacillati</taxon>
        <taxon>Bacillota</taxon>
        <taxon>Clostridia</taxon>
        <taxon>Peptostreptococcales</taxon>
        <taxon>Peptostreptococcaceae</taxon>
        <taxon>Paraclostridium</taxon>
    </lineage>
</organism>
<sequence>MNIRYAVKKDLENIKDIWNYCFGDEEAFVNYYFNNKYKPENTIIIEENDELMSSLQLNQYKINLNNKVYNTSYVVGVSTYPNARGKGYMKDMMDFALNELYKKDQLVSLLMPIDYRLYKKYGYEHCYDQIEYKLNIEELKQFKIVGDFEKITNNHINYMMDIYNEFLLNTNGYVVRDKNYYENLFKEIKCENGHMYIHKEENYEGYIIYFIIEDTMFIREMCYKNIRSLKSMLKFVYNHNTQCKKVTIMSPVIDSIRYILPNLKTSEINIKPFMMGRVINLEKFFNTLSIECNDLDSVYIEIIDNQIKENNNVFEISVKDNKVKAIKSNTKADIALSINYISQLAFSYIDIEKVLFLENITKTKENTKAINLLKSIFSKKENYINEYV</sequence>
<dbReference type="Proteomes" id="UP001400965">
    <property type="component" value="Unassembled WGS sequence"/>
</dbReference>
<dbReference type="Gene3D" id="3.30.1050.10">
    <property type="entry name" value="SCP2 sterol-binding domain"/>
    <property type="match status" value="1"/>
</dbReference>
<proteinExistence type="predicted"/>
<evidence type="ECO:0000313" key="3">
    <source>
        <dbReference type="Proteomes" id="UP001400965"/>
    </source>
</evidence>
<dbReference type="Pfam" id="PF13530">
    <property type="entry name" value="SCP2_2"/>
    <property type="match status" value="1"/>
</dbReference>
<dbReference type="InterPro" id="IPR041380">
    <property type="entry name" value="Acetyltransf_17"/>
</dbReference>
<protein>
    <submittedName>
        <fullName evidence="2">GNAT family N-acetyltransferase</fullName>
    </submittedName>
</protein>
<dbReference type="InterPro" id="IPR025559">
    <property type="entry name" value="Eis_dom"/>
</dbReference>